<keyword evidence="2" id="KW-1185">Reference proteome</keyword>
<accession>A0ACC4CWI2</accession>
<proteinExistence type="predicted"/>
<sequence>MTMDRNSRPEKPGRDSNSVIVLSVECLKGSSTADEWTGDMLQTGDIVEEILIGSGSSSSGSRSISYKAPFKNGKGGVQKILHKSFKNKETSIVVRVRRGRDELAELHACVVPESGYKNKYVLRSIEDPNYAVGFTDRSEAECFQLQASRSSRIVSALQRAKLQDGYVAYPWEKKMQELLIPTSSSFLSLLLLPKASDRVASRYNDLEDTLARANAWLYASQASGVPIVFMNIQTESLLTKISGETASSTVNAGSFSDLSRLANVSLYGFEDYHGVDLGVVRAVRLWYAPLCGEFAIEIKIKEDDTKLGFAISRTEELSFRVDRALSTSRQLWTMMTMYHRQGAVRCFDTVSLSQKLSLHRHAKVPFLIHVLLWDGTLPSRPIAGGSGRFRSVSPPVMPLPPEIQLARQPSQNQIQPLPAADIPSDVVVGNEADIRLDRDTAGETSFRFHYFSLPNNWIPDHPMARTKQTARKSTGGKAPRKQLATKAARKSAPATGGVKKPHRFRPGTYLVPAEENPRRPTRLYQWKRSLIELSGRLESKYRHDLSALLLQSYSQIGAFPHLYHTIGGGDAAIPCQTNQLNSRGLASESTRQFAINKQGVSALEFDNKGIYLVSVTKSGCLTVHDFESLYCQANDSFPCFGKDERKCEDESKHVLHNSLGRQLDSVRWNLANQDEVACTSMKTNEVQIFDIGYISSEPVEVLKTRRAVTVHGSDIHKGLTDIAFTSESRLIASDTNGGVNVWDRRMSALPCLELTSNSRGTLNSIKLNVENQMVFGAGRHGIVYMWDLRGGRAPSAFQIHKEMCHPPVMSWKLSSMLERIGSLKAQSDIVSKEVHSIDFDPSCPYQLAFHLDDGWSGILDIYNFQVTHVHCPPPAWLNGSFTDLLSLRKPSWLATHSIYVVGSSTDNGIHLLDFYPDPSSPCHVDYSPIEDAERTSRVNRRNKQNRFIPLSEGVTACATHPLNGTIIAGTQLSSLLVVSQQKHSEVD</sequence>
<name>A0ACC4CWI2_POPAL</name>
<protein>
    <submittedName>
        <fullName evidence="1">Uncharacterized protein</fullName>
    </submittedName>
</protein>
<gene>
    <name evidence="1" type="ORF">D5086_000164</name>
</gene>
<dbReference type="EMBL" id="RCHU02000001">
    <property type="protein sequence ID" value="KAL3609144.1"/>
    <property type="molecule type" value="Genomic_DNA"/>
</dbReference>
<evidence type="ECO:0000313" key="2">
    <source>
        <dbReference type="Proteomes" id="UP000309997"/>
    </source>
</evidence>
<dbReference type="Proteomes" id="UP000309997">
    <property type="component" value="Unassembled WGS sequence"/>
</dbReference>
<reference evidence="1 2" key="1">
    <citation type="journal article" date="2024" name="Plant Biotechnol. J.">
        <title>Genome and CRISPR/Cas9 system of a widespread forest tree (Populus alba) in the world.</title>
        <authorList>
            <person name="Liu Y.J."/>
            <person name="Jiang P.F."/>
            <person name="Han X.M."/>
            <person name="Li X.Y."/>
            <person name="Wang H.M."/>
            <person name="Wang Y.J."/>
            <person name="Wang X.X."/>
            <person name="Zeng Q.Y."/>
        </authorList>
    </citation>
    <scope>NUCLEOTIDE SEQUENCE [LARGE SCALE GENOMIC DNA]</scope>
    <source>
        <strain evidence="2">cv. PAL-ZL1</strain>
    </source>
</reference>
<evidence type="ECO:0000313" key="1">
    <source>
        <dbReference type="EMBL" id="KAL3609144.1"/>
    </source>
</evidence>
<organism evidence="1 2">
    <name type="scientific">Populus alba</name>
    <name type="common">White poplar</name>
    <dbReference type="NCBI Taxonomy" id="43335"/>
    <lineage>
        <taxon>Eukaryota</taxon>
        <taxon>Viridiplantae</taxon>
        <taxon>Streptophyta</taxon>
        <taxon>Embryophyta</taxon>
        <taxon>Tracheophyta</taxon>
        <taxon>Spermatophyta</taxon>
        <taxon>Magnoliopsida</taxon>
        <taxon>eudicotyledons</taxon>
        <taxon>Gunneridae</taxon>
        <taxon>Pentapetalae</taxon>
        <taxon>rosids</taxon>
        <taxon>fabids</taxon>
        <taxon>Malpighiales</taxon>
        <taxon>Salicaceae</taxon>
        <taxon>Saliceae</taxon>
        <taxon>Populus</taxon>
    </lineage>
</organism>
<comment type="caution">
    <text evidence="1">The sequence shown here is derived from an EMBL/GenBank/DDBJ whole genome shotgun (WGS) entry which is preliminary data.</text>
</comment>